<dbReference type="RefSeq" id="WP_184482219.1">
    <property type="nucleotide sequence ID" value="NZ_JAAEDJ010000001.1"/>
</dbReference>
<dbReference type="CDD" id="cd06558">
    <property type="entry name" value="crotonase-like"/>
    <property type="match status" value="1"/>
</dbReference>
<accession>A0A840XQB8</accession>
<sequence length="270" mass="28762">MSFTEIVYEVAGRIATITLNRPDRHNAWSPAIEAEVREAFARAAEDDAVRAIILTGAGRSFCVGADVTGIAGRKPDRPRFAGVTPPPGGAPPVTDLARRYSYILNIGKPVIAAINGAVAGVGLAVALYCDLRFMVAGARLACAFPRRGLIAEHGIAWMLPRLVGAMNAADLLLSGRTITAEEAERMGLVRVLPAGEFAAGVRAYVTDMVENCSPRSLRVIRRQLALAPLQSLSDAIELAEAEQAATIGTEDRREGAAAFLEKRKPNFTGR</sequence>
<dbReference type="GO" id="GO:0003824">
    <property type="term" value="F:catalytic activity"/>
    <property type="evidence" value="ECO:0007669"/>
    <property type="project" value="UniProtKB-ARBA"/>
</dbReference>
<dbReference type="InterPro" id="IPR001753">
    <property type="entry name" value="Enoyl-CoA_hydra/iso"/>
</dbReference>
<protein>
    <submittedName>
        <fullName evidence="1">Enoyl-CoA hydratase/carnithine racemase</fullName>
    </submittedName>
</protein>
<proteinExistence type="predicted"/>
<keyword evidence="2" id="KW-1185">Reference proteome</keyword>
<dbReference type="Pfam" id="PF00378">
    <property type="entry name" value="ECH_1"/>
    <property type="match status" value="1"/>
</dbReference>
<reference evidence="1 2" key="1">
    <citation type="submission" date="2020-08" db="EMBL/GenBank/DDBJ databases">
        <title>Genomic Encyclopedia of Type Strains, Phase IV (KMG-IV): sequencing the most valuable type-strain genomes for metagenomic binning, comparative biology and taxonomic classification.</title>
        <authorList>
            <person name="Goeker M."/>
        </authorList>
    </citation>
    <scope>NUCLEOTIDE SEQUENCE [LARGE SCALE GENOMIC DNA]</scope>
    <source>
        <strain evidence="1 2">DSM 25895</strain>
    </source>
</reference>
<dbReference type="EMBL" id="JACIJE010000002">
    <property type="protein sequence ID" value="MBB5689050.1"/>
    <property type="molecule type" value="Genomic_DNA"/>
</dbReference>
<comment type="caution">
    <text evidence="1">The sequence shown here is derived from an EMBL/GenBank/DDBJ whole genome shotgun (WGS) entry which is preliminary data.</text>
</comment>
<organism evidence="1 2">
    <name type="scientific">Neoroseomonas alkaliterrae</name>
    <dbReference type="NCBI Taxonomy" id="1452450"/>
    <lineage>
        <taxon>Bacteria</taxon>
        <taxon>Pseudomonadati</taxon>
        <taxon>Pseudomonadota</taxon>
        <taxon>Alphaproteobacteria</taxon>
        <taxon>Acetobacterales</taxon>
        <taxon>Acetobacteraceae</taxon>
        <taxon>Neoroseomonas</taxon>
    </lineage>
</organism>
<dbReference type="PANTHER" id="PTHR43459:SF1">
    <property type="entry name" value="EG:BACN32G11.4 PROTEIN"/>
    <property type="match status" value="1"/>
</dbReference>
<dbReference type="InterPro" id="IPR029045">
    <property type="entry name" value="ClpP/crotonase-like_dom_sf"/>
</dbReference>
<dbReference type="AlphaFoldDB" id="A0A840XQB8"/>
<dbReference type="SUPFAM" id="SSF52096">
    <property type="entry name" value="ClpP/crotonase"/>
    <property type="match status" value="1"/>
</dbReference>
<evidence type="ECO:0000313" key="1">
    <source>
        <dbReference type="EMBL" id="MBB5689050.1"/>
    </source>
</evidence>
<dbReference type="PANTHER" id="PTHR43459">
    <property type="entry name" value="ENOYL-COA HYDRATASE"/>
    <property type="match status" value="1"/>
</dbReference>
<evidence type="ECO:0000313" key="2">
    <source>
        <dbReference type="Proteomes" id="UP000562254"/>
    </source>
</evidence>
<gene>
    <name evidence="1" type="ORF">FHS88_001166</name>
</gene>
<name>A0A840XQB8_9PROT</name>
<dbReference type="Proteomes" id="UP000562254">
    <property type="component" value="Unassembled WGS sequence"/>
</dbReference>
<dbReference type="Gene3D" id="3.90.226.10">
    <property type="entry name" value="2-enoyl-CoA Hydratase, Chain A, domain 1"/>
    <property type="match status" value="1"/>
</dbReference>